<sequence length="56" mass="6424">MNTKRPIIESIEEIPELILTVLLNCIELIESHEQYGVSDSLLFSDFSLTEGWLTKD</sequence>
<dbReference type="eggNOG" id="ENOG5030VQT">
    <property type="taxonomic scope" value="Bacteria"/>
</dbReference>
<evidence type="ECO:0000313" key="2">
    <source>
        <dbReference type="Proteomes" id="UP000003781"/>
    </source>
</evidence>
<organism evidence="1 2">
    <name type="scientific">Crocosphaera chwakensis CCY0110</name>
    <dbReference type="NCBI Taxonomy" id="391612"/>
    <lineage>
        <taxon>Bacteria</taxon>
        <taxon>Bacillati</taxon>
        <taxon>Cyanobacteriota</taxon>
        <taxon>Cyanophyceae</taxon>
        <taxon>Oscillatoriophycideae</taxon>
        <taxon>Chroococcales</taxon>
        <taxon>Aphanothecaceae</taxon>
        <taxon>Crocosphaera</taxon>
        <taxon>Crocosphaera chwakensis</taxon>
    </lineage>
</organism>
<gene>
    <name evidence="1" type="ORF">CY0110_22899</name>
</gene>
<evidence type="ECO:0000313" key="1">
    <source>
        <dbReference type="EMBL" id="EAZ88925.1"/>
    </source>
</evidence>
<dbReference type="RefSeq" id="WP_008277990.1">
    <property type="nucleotide sequence ID" value="NZ_AAXW01000061.1"/>
</dbReference>
<keyword evidence="2" id="KW-1185">Reference proteome</keyword>
<name>A3IX86_9CHRO</name>
<dbReference type="EMBL" id="AAXW01000061">
    <property type="protein sequence ID" value="EAZ88925.1"/>
    <property type="molecule type" value="Genomic_DNA"/>
</dbReference>
<protein>
    <submittedName>
        <fullName evidence="1">Uncharacterized protein</fullName>
    </submittedName>
</protein>
<reference evidence="1 2" key="1">
    <citation type="submission" date="2007-03" db="EMBL/GenBank/DDBJ databases">
        <authorList>
            <person name="Stal L."/>
            <person name="Ferriera S."/>
            <person name="Johnson J."/>
            <person name="Kravitz S."/>
            <person name="Beeson K."/>
            <person name="Sutton G."/>
            <person name="Rogers Y.-H."/>
            <person name="Friedman R."/>
            <person name="Frazier M."/>
            <person name="Venter J.C."/>
        </authorList>
    </citation>
    <scope>NUCLEOTIDE SEQUENCE [LARGE SCALE GENOMIC DNA]</scope>
    <source>
        <strain evidence="1 2">CCY0110</strain>
    </source>
</reference>
<dbReference type="AlphaFoldDB" id="A3IX86"/>
<dbReference type="Proteomes" id="UP000003781">
    <property type="component" value="Unassembled WGS sequence"/>
</dbReference>
<accession>A3IX86</accession>
<comment type="caution">
    <text evidence="1">The sequence shown here is derived from an EMBL/GenBank/DDBJ whole genome shotgun (WGS) entry which is preliminary data.</text>
</comment>
<proteinExistence type="predicted"/>